<gene>
    <name evidence="1" type="ORF">AFM12_16645</name>
</gene>
<dbReference type="RefSeq" id="WP_055150548.1">
    <property type="nucleotide sequence ID" value="NZ_JXSZ01000013.1"/>
</dbReference>
<accession>A0A0P7C4M9</accession>
<proteinExistence type="predicted"/>
<keyword evidence="2" id="KW-1185">Reference proteome</keyword>
<name>A0A0P7C4M9_9BACT</name>
<dbReference type="NCBIfam" id="TIGR03512">
    <property type="entry name" value="GldD_lipo"/>
    <property type="match status" value="1"/>
</dbReference>
<dbReference type="InterPro" id="IPR019850">
    <property type="entry name" value="GldD-like"/>
</dbReference>
<evidence type="ECO:0000313" key="2">
    <source>
        <dbReference type="Proteomes" id="UP000050454"/>
    </source>
</evidence>
<dbReference type="PATRIC" id="fig|1605367.3.peg.763"/>
<evidence type="ECO:0000313" key="1">
    <source>
        <dbReference type="EMBL" id="KPM46867.1"/>
    </source>
</evidence>
<reference evidence="1 2" key="1">
    <citation type="submission" date="2015-07" db="EMBL/GenBank/DDBJ databases">
        <title>The draft genome sequence of Leadbetterella sp. JN14-9.</title>
        <authorList>
            <person name="Liu Y."/>
            <person name="Du J."/>
            <person name="Shao Z."/>
        </authorList>
    </citation>
    <scope>NUCLEOTIDE SEQUENCE [LARGE SCALE GENOMIC DNA]</scope>
    <source>
        <strain evidence="1 2">JN14-9</strain>
    </source>
</reference>
<dbReference type="EMBL" id="LGTQ01000013">
    <property type="protein sequence ID" value="KPM46867.1"/>
    <property type="molecule type" value="Genomic_DNA"/>
</dbReference>
<sequence>MSQKLSVFVVLGLIISMTSGCGNEQTYVPKPKGYNRIDLPPHEYRQLDEEHPYTFEFSKHAVVKPDTFANSEPHWIILSYPDYDALIQFTYKSLDGSPEKLSKHIDDAFKLAAKHHVKATSQREQIIELNNGKRAVTIEIEGEVPSHFQFYVTDTTNHYLRGAVYLMEPTLNDSLRPVIDYMKEDCLHLLETLTWKP</sequence>
<organism evidence="1 2">
    <name type="scientific">Jiulongibacter sediminis</name>
    <dbReference type="NCBI Taxonomy" id="1605367"/>
    <lineage>
        <taxon>Bacteria</taxon>
        <taxon>Pseudomonadati</taxon>
        <taxon>Bacteroidota</taxon>
        <taxon>Cytophagia</taxon>
        <taxon>Cytophagales</taxon>
        <taxon>Leadbetterellaceae</taxon>
        <taxon>Jiulongibacter</taxon>
    </lineage>
</organism>
<protein>
    <submittedName>
        <fullName evidence="1">Gliding motility protein</fullName>
    </submittedName>
</protein>
<dbReference type="OrthoDB" id="679501at2"/>
<dbReference type="STRING" id="1605367.AFM12_16645"/>
<dbReference type="PROSITE" id="PS51257">
    <property type="entry name" value="PROKAR_LIPOPROTEIN"/>
    <property type="match status" value="1"/>
</dbReference>
<dbReference type="AlphaFoldDB" id="A0A0P7C4M9"/>
<dbReference type="Pfam" id="PF25593">
    <property type="entry name" value="GldD_lipo"/>
    <property type="match status" value="1"/>
</dbReference>
<comment type="caution">
    <text evidence="1">The sequence shown here is derived from an EMBL/GenBank/DDBJ whole genome shotgun (WGS) entry which is preliminary data.</text>
</comment>
<dbReference type="Proteomes" id="UP000050454">
    <property type="component" value="Unassembled WGS sequence"/>
</dbReference>